<keyword evidence="9" id="KW-0496">Mitochondrion</keyword>
<evidence type="ECO:0000256" key="7">
    <source>
        <dbReference type="ARBA" id="ARBA00022990"/>
    </source>
</evidence>
<comment type="subcellular location">
    <subcellularLocation>
        <location evidence="1">Mitochondrion inner membrane</location>
    </subcellularLocation>
</comment>
<proteinExistence type="inferred from homology"/>
<evidence type="ECO:0000256" key="13">
    <source>
        <dbReference type="ARBA" id="ARBA00031669"/>
    </source>
</evidence>
<keyword evidence="12" id="KW-0066">ATP synthesis</keyword>
<dbReference type="InterPro" id="IPR020546">
    <property type="entry name" value="ATP_synth_F1_dsu/esu_N"/>
</dbReference>
<feature type="domain" description="F1F0-ATP synthase delta subunit C-terminal" evidence="19">
    <location>
        <begin position="115"/>
        <end position="156"/>
    </location>
</feature>
<comment type="caution">
    <text evidence="20">The sequence shown here is derived from an EMBL/GenBank/DDBJ whole genome shotgun (WGS) entry which is preliminary data.</text>
</comment>
<dbReference type="AlphaFoldDB" id="A0A9J6CHB1"/>
<keyword evidence="11" id="KW-0139">CF(1)</keyword>
<keyword evidence="7" id="KW-0007">Acetylation</keyword>
<accession>A0A9J6CHB1</accession>
<keyword evidence="21" id="KW-1185">Reference proteome</keyword>
<keyword evidence="5" id="KW-0999">Mitochondrion inner membrane</keyword>
<comment type="function">
    <text evidence="15">Subunit delta, of the mitochondrial membrane ATP synthase complex (F(1)F(0) ATP synthase or Complex V) that produces ATP from ADP in the presence of a proton gradient across the membrane which is generated by electron transport complexes of the respiratory chain. ATP synthase complex consist of a soluble F(1) head domain - the catalytic core - and a membrane F(1) domain - the membrane proton channel. These two domains are linked by a central stalk rotating inside the F(1) region and a stationary peripheral stalk. During catalysis, ATP synthesis in the catalytic domain of F(1) is coupled via a rotary mechanism of the central stalk subunits to proton translocation. In vivo, can only synthesize ATP although its ATP hydrolase activity can be activated artificially in vitro. With the central stalk subunit gamma, is essential for the biogenesis of F(1) catalytic part of the ATP synthase complex namely in the formation of F1 assembly intermediate.</text>
</comment>
<evidence type="ECO:0000256" key="11">
    <source>
        <dbReference type="ARBA" id="ARBA00023196"/>
    </source>
</evidence>
<dbReference type="GO" id="GO:0005743">
    <property type="term" value="C:mitochondrial inner membrane"/>
    <property type="evidence" value="ECO:0007669"/>
    <property type="project" value="UniProtKB-SubCell"/>
</dbReference>
<dbReference type="PANTHER" id="PTHR13822:SF7">
    <property type="entry name" value="ATP SYNTHASE SUBUNIT DELTA, MITOCHONDRIAL"/>
    <property type="match status" value="1"/>
</dbReference>
<evidence type="ECO:0000256" key="9">
    <source>
        <dbReference type="ARBA" id="ARBA00023128"/>
    </source>
</evidence>
<organism evidence="20 21">
    <name type="scientific">Polypedilum vanderplanki</name>
    <name type="common">Sleeping chironomid midge</name>
    <dbReference type="NCBI Taxonomy" id="319348"/>
    <lineage>
        <taxon>Eukaryota</taxon>
        <taxon>Metazoa</taxon>
        <taxon>Ecdysozoa</taxon>
        <taxon>Arthropoda</taxon>
        <taxon>Hexapoda</taxon>
        <taxon>Insecta</taxon>
        <taxon>Pterygota</taxon>
        <taxon>Neoptera</taxon>
        <taxon>Endopterygota</taxon>
        <taxon>Diptera</taxon>
        <taxon>Nematocera</taxon>
        <taxon>Chironomoidea</taxon>
        <taxon>Chironomidae</taxon>
        <taxon>Chironominae</taxon>
        <taxon>Polypedilum</taxon>
        <taxon>Polypedilum</taxon>
    </lineage>
</organism>
<sequence>MSFAVRSARLLSSRGLRVIQSRGYADEMSFTLAAANRVFYDNANVRQVDVPSFSGAFGILPKHVPTLAVLKPGIVTVYEADGSQKKVFVSSGTITVNEDSSVQVLAEEAQPIENLDASAAREVLAKSQSELASASTDKARAEAAIAVEVAEAIVKAAE</sequence>
<dbReference type="GO" id="GO:0045259">
    <property type="term" value="C:proton-transporting ATP synthase complex"/>
    <property type="evidence" value="ECO:0007669"/>
    <property type="project" value="UniProtKB-KW"/>
</dbReference>
<dbReference type="FunFam" id="2.60.15.10:FF:000004">
    <property type="entry name" value="ATP synthase subunit delta, mitochondrial"/>
    <property type="match status" value="1"/>
</dbReference>
<evidence type="ECO:0000256" key="14">
    <source>
        <dbReference type="ARBA" id="ARBA00032372"/>
    </source>
</evidence>
<dbReference type="InterPro" id="IPR001469">
    <property type="entry name" value="ATP_synth_F1_dsu/esu"/>
</dbReference>
<evidence type="ECO:0000256" key="15">
    <source>
        <dbReference type="ARBA" id="ARBA00056834"/>
    </source>
</evidence>
<protein>
    <recommendedName>
        <fullName evidence="17">ATP synthase F(1) complex subunit delta, mitochondrial</fullName>
    </recommendedName>
    <alternativeName>
        <fullName evidence="14">ATP synthase F1 subunit delta</fullName>
    </alternativeName>
    <alternativeName>
        <fullName evidence="13">F-ATPase delta subunit</fullName>
    </alternativeName>
</protein>
<name>A0A9J6CHB1_POLVA</name>
<feature type="domain" description="ATP synthase F1 complex delta/epsilon subunit N-terminal" evidence="18">
    <location>
        <begin position="28"/>
        <end position="109"/>
    </location>
</feature>
<dbReference type="Proteomes" id="UP001107558">
    <property type="component" value="Chromosome 1"/>
</dbReference>
<dbReference type="Pfam" id="PF02823">
    <property type="entry name" value="ATP-synt_DE_N"/>
    <property type="match status" value="1"/>
</dbReference>
<dbReference type="EMBL" id="JADBJN010000001">
    <property type="protein sequence ID" value="KAG5681155.1"/>
    <property type="molecule type" value="Genomic_DNA"/>
</dbReference>
<evidence type="ECO:0000256" key="1">
    <source>
        <dbReference type="ARBA" id="ARBA00004273"/>
    </source>
</evidence>
<evidence type="ECO:0000259" key="19">
    <source>
        <dbReference type="Pfam" id="PF21335"/>
    </source>
</evidence>
<keyword evidence="8" id="KW-0406">Ion transport</keyword>
<gene>
    <name evidence="20" type="ORF">PVAND_010615</name>
</gene>
<keyword evidence="10" id="KW-0472">Membrane</keyword>
<evidence type="ECO:0000259" key="18">
    <source>
        <dbReference type="Pfam" id="PF02823"/>
    </source>
</evidence>
<evidence type="ECO:0000256" key="2">
    <source>
        <dbReference type="ARBA" id="ARBA00005712"/>
    </source>
</evidence>
<dbReference type="SUPFAM" id="SSF46604">
    <property type="entry name" value="Epsilon subunit of F1F0-ATP synthase C-terminal domain"/>
    <property type="match status" value="1"/>
</dbReference>
<dbReference type="Gene3D" id="1.20.5.440">
    <property type="entry name" value="ATP synthase delta/epsilon subunit, C-terminal domain"/>
    <property type="match status" value="1"/>
</dbReference>
<dbReference type="Pfam" id="PF21335">
    <property type="entry name" value="ATPD_C_metazoa"/>
    <property type="match status" value="1"/>
</dbReference>
<dbReference type="InterPro" id="IPR036794">
    <property type="entry name" value="ATP_F1_dsu/esu_C_sf"/>
</dbReference>
<evidence type="ECO:0000256" key="17">
    <source>
        <dbReference type="ARBA" id="ARBA00070799"/>
    </source>
</evidence>
<evidence type="ECO:0000256" key="5">
    <source>
        <dbReference type="ARBA" id="ARBA00022792"/>
    </source>
</evidence>
<evidence type="ECO:0000313" key="21">
    <source>
        <dbReference type="Proteomes" id="UP001107558"/>
    </source>
</evidence>
<dbReference type="HAMAP" id="MF_00530">
    <property type="entry name" value="ATP_synth_epsil_bac"/>
    <property type="match status" value="1"/>
</dbReference>
<comment type="subunit">
    <text evidence="16">Component of the ATP synthase complex composed at least of ATP5F1A/subunit alpha, ATP5F1B/subunit beta, ATP5MC1/subunit c (homooctomer), MT-ATP6/subunit a, MT-ATP8/subunit 8, ATP5ME/subunit e, ATP5MF/subunit f, ATP5MG/subunit g, ATP5MK/subunit k, ATP5MJ/subunit j, ATP5F1C/subunit gamma, ATP5F1D/subunit delta, ATP5F1E/subunit epsilon, ATP5PF/subunit F6, ATP5PB/subunit b, ATP5PD/subunit d, ATP5PO/subunit OSCP. ATP synthase complex consists of a soluble F(1) head domain (subunits alpha(3) and beta(3)) - the catalytic core - and a membrane F(0) domain - the membrane proton channel (subunits c, a, 8, e, f, g, k and j). These two domains are linked by a central stalk (subunits gamma, delta, and epsilon) rotating inside the F1 region and a stationary peripheral stalk (subunits F6, b, d, and OSCP). Component of a complex composed at least by ATPIF1, ATP5F1A, ATP5F1B, ATP5F1C AND ATP5F1E.</text>
</comment>
<evidence type="ECO:0000256" key="3">
    <source>
        <dbReference type="ARBA" id="ARBA00022448"/>
    </source>
</evidence>
<comment type="similarity">
    <text evidence="2">Belongs to the ATPase epsilon chain family.</text>
</comment>
<evidence type="ECO:0000313" key="20">
    <source>
        <dbReference type="EMBL" id="KAG5681155.1"/>
    </source>
</evidence>
<dbReference type="FunFam" id="1.20.5.440:FF:000002">
    <property type="entry name" value="ATP synthase subunit delta, mitochondrial"/>
    <property type="match status" value="1"/>
</dbReference>
<dbReference type="NCBIfam" id="TIGR01216">
    <property type="entry name" value="ATP_synt_epsi"/>
    <property type="match status" value="1"/>
</dbReference>
<evidence type="ECO:0000256" key="12">
    <source>
        <dbReference type="ARBA" id="ARBA00023310"/>
    </source>
</evidence>
<reference evidence="20" key="1">
    <citation type="submission" date="2021-03" db="EMBL/GenBank/DDBJ databases">
        <title>Chromosome level genome of the anhydrobiotic midge Polypedilum vanderplanki.</title>
        <authorList>
            <person name="Yoshida Y."/>
            <person name="Kikawada T."/>
            <person name="Gusev O."/>
        </authorList>
    </citation>
    <scope>NUCLEOTIDE SEQUENCE</scope>
    <source>
        <strain evidence="20">NIAS01</strain>
        <tissue evidence="20">Whole body or cell culture</tissue>
    </source>
</reference>
<evidence type="ECO:0000256" key="4">
    <source>
        <dbReference type="ARBA" id="ARBA00022781"/>
    </source>
</evidence>
<dbReference type="CDD" id="cd12152">
    <property type="entry name" value="F1-ATPase_delta"/>
    <property type="match status" value="1"/>
</dbReference>
<dbReference type="Gene3D" id="2.60.15.10">
    <property type="entry name" value="F0F1 ATP synthase delta/epsilon subunit, N-terminal"/>
    <property type="match status" value="1"/>
</dbReference>
<keyword evidence="4" id="KW-0375">Hydrogen ion transport</keyword>
<dbReference type="OrthoDB" id="270171at2759"/>
<dbReference type="PANTHER" id="PTHR13822">
    <property type="entry name" value="ATP SYNTHASE DELTA/EPSILON CHAIN"/>
    <property type="match status" value="1"/>
</dbReference>
<keyword evidence="6" id="KW-0809">Transit peptide</keyword>
<dbReference type="GO" id="GO:0046933">
    <property type="term" value="F:proton-transporting ATP synthase activity, rotational mechanism"/>
    <property type="evidence" value="ECO:0007669"/>
    <property type="project" value="InterPro"/>
</dbReference>
<dbReference type="InterPro" id="IPR048937">
    <property type="entry name" value="ATPD_C_metazoa"/>
</dbReference>
<evidence type="ECO:0000256" key="8">
    <source>
        <dbReference type="ARBA" id="ARBA00023065"/>
    </source>
</evidence>
<keyword evidence="3" id="KW-0813">Transport</keyword>
<dbReference type="InterPro" id="IPR036771">
    <property type="entry name" value="ATPsynth_dsu/esu_N"/>
</dbReference>
<dbReference type="SUPFAM" id="SSF51344">
    <property type="entry name" value="Epsilon subunit of F1F0-ATP synthase N-terminal domain"/>
    <property type="match status" value="1"/>
</dbReference>
<evidence type="ECO:0000256" key="10">
    <source>
        <dbReference type="ARBA" id="ARBA00023136"/>
    </source>
</evidence>
<evidence type="ECO:0000256" key="6">
    <source>
        <dbReference type="ARBA" id="ARBA00022946"/>
    </source>
</evidence>
<evidence type="ECO:0000256" key="16">
    <source>
        <dbReference type="ARBA" id="ARBA00062932"/>
    </source>
</evidence>